<dbReference type="EMBL" id="JAAAWO010000005">
    <property type="protein sequence ID" value="NDW15716.1"/>
    <property type="molecule type" value="Genomic_DNA"/>
</dbReference>
<protein>
    <submittedName>
        <fullName evidence="2">DUF3108 domain-containing protein</fullName>
    </submittedName>
</protein>
<feature type="chain" id="PRO_5027042214" evidence="1">
    <location>
        <begin position="38"/>
        <end position="250"/>
    </location>
</feature>
<dbReference type="AlphaFoldDB" id="A0A6N9TII2"/>
<comment type="caution">
    <text evidence="2">The sequence shown here is derived from an EMBL/GenBank/DDBJ whole genome shotgun (WGS) entry which is preliminary data.</text>
</comment>
<dbReference type="RefSeq" id="WP_163106425.1">
    <property type="nucleotide sequence ID" value="NZ_JAAAWO010000005.1"/>
</dbReference>
<proteinExistence type="predicted"/>
<keyword evidence="3" id="KW-1185">Reference proteome</keyword>
<reference evidence="2 3" key="1">
    <citation type="submission" date="2020-01" db="EMBL/GenBank/DDBJ databases">
        <title>Genomes of bacteria type strains.</title>
        <authorList>
            <person name="Chen J."/>
            <person name="Zhu S."/>
            <person name="Yang J."/>
        </authorList>
    </citation>
    <scope>NUCLEOTIDE SEQUENCE [LARGE SCALE GENOMIC DNA]</scope>
    <source>
        <strain evidence="2 3">LMG 24078</strain>
    </source>
</reference>
<dbReference type="InterPro" id="IPR021457">
    <property type="entry name" value="DUF3108"/>
</dbReference>
<feature type="signal peptide" evidence="1">
    <location>
        <begin position="1"/>
        <end position="37"/>
    </location>
</feature>
<organism evidence="2 3">
    <name type="scientific">Alteromonas genovensis</name>
    <dbReference type="NCBI Taxonomy" id="471225"/>
    <lineage>
        <taxon>Bacteria</taxon>
        <taxon>Pseudomonadati</taxon>
        <taxon>Pseudomonadota</taxon>
        <taxon>Gammaproteobacteria</taxon>
        <taxon>Alteromonadales</taxon>
        <taxon>Alteromonadaceae</taxon>
        <taxon>Alteromonas/Salinimonas group</taxon>
        <taxon>Alteromonas</taxon>
    </lineage>
</organism>
<dbReference type="Pfam" id="PF11306">
    <property type="entry name" value="DUF3108"/>
    <property type="match status" value="1"/>
</dbReference>
<sequence>MSKSFQKQVMRTSNARAKNVLATLFISLSAVSANAFADTSLSIEPYKATYTAYKWGDDVGQASIELSQLGEEKYSLIYTSKVSKFFLSDKRSEHSIFLIQGDNIVPSEYYYSRSGTGPDKSLEVSFSHQGNGKITVDNGNAFEWDGEFDNQIYRLDLAKQLAKGETSLTYDFINYRGQRRQYGVEVVDNETLKLPYGDLKTVKVKLIRDSRKRETFAWFAPSLDYALVRLQQFKEGEEQGDIKLKAFETL</sequence>
<accession>A0A6N9TII2</accession>
<evidence type="ECO:0000313" key="3">
    <source>
        <dbReference type="Proteomes" id="UP000471381"/>
    </source>
</evidence>
<dbReference type="Proteomes" id="UP000471381">
    <property type="component" value="Unassembled WGS sequence"/>
</dbReference>
<evidence type="ECO:0000313" key="2">
    <source>
        <dbReference type="EMBL" id="NDW15716.1"/>
    </source>
</evidence>
<name>A0A6N9TII2_9ALTE</name>
<gene>
    <name evidence="2" type="ORF">GTQ48_09310</name>
</gene>
<evidence type="ECO:0000256" key="1">
    <source>
        <dbReference type="SAM" id="SignalP"/>
    </source>
</evidence>
<keyword evidence="1" id="KW-0732">Signal</keyword>